<dbReference type="EMBL" id="JACERN010000026">
    <property type="protein sequence ID" value="MBA4708663.1"/>
    <property type="molecule type" value="Genomic_DNA"/>
</dbReference>
<organism evidence="4 5">
    <name type="scientific">Aquitalea aquatica</name>
    <dbReference type="NCBI Taxonomy" id="3044273"/>
    <lineage>
        <taxon>Bacteria</taxon>
        <taxon>Pseudomonadati</taxon>
        <taxon>Pseudomonadota</taxon>
        <taxon>Betaproteobacteria</taxon>
        <taxon>Neisseriales</taxon>
        <taxon>Chromobacteriaceae</taxon>
        <taxon>Aquitalea</taxon>
    </lineage>
</organism>
<dbReference type="RefSeq" id="WP_181835826.1">
    <property type="nucleotide sequence ID" value="NZ_JACERN010000026.1"/>
</dbReference>
<name>A0A838Y0L6_9NEIS</name>
<feature type="compositionally biased region" description="Basic residues" evidence="1">
    <location>
        <begin position="85"/>
        <end position="95"/>
    </location>
</feature>
<evidence type="ECO:0000313" key="4">
    <source>
        <dbReference type="EMBL" id="MBA4708663.1"/>
    </source>
</evidence>
<accession>A0A838Y0L6</accession>
<reference evidence="4 5" key="1">
    <citation type="submission" date="2020-07" db="EMBL/GenBank/DDBJ databases">
        <title>Draft genome sequence of violacein-producing bacteria and related species.</title>
        <authorList>
            <person name="Wilson H.S."/>
            <person name="De Leon M.E."/>
        </authorList>
    </citation>
    <scope>NUCLEOTIDE SEQUENCE [LARGE SCALE GENOMIC DNA]</scope>
    <source>
        <strain evidence="4 5">HSC-21Su07</strain>
    </source>
</reference>
<protein>
    <recommendedName>
        <fullName evidence="3">Glycine zipper domain-containing protein</fullName>
    </recommendedName>
</protein>
<dbReference type="InterPro" id="IPR039567">
    <property type="entry name" value="Gly-zipper"/>
</dbReference>
<gene>
    <name evidence="4" type="ORF">H2Z84_09750</name>
</gene>
<feature type="signal peptide" evidence="2">
    <location>
        <begin position="1"/>
        <end position="21"/>
    </location>
</feature>
<evidence type="ECO:0000313" key="5">
    <source>
        <dbReference type="Proteomes" id="UP000545606"/>
    </source>
</evidence>
<feature type="region of interest" description="Disordered" evidence="1">
    <location>
        <begin position="64"/>
        <end position="104"/>
    </location>
</feature>
<evidence type="ECO:0000259" key="3">
    <source>
        <dbReference type="Pfam" id="PF13488"/>
    </source>
</evidence>
<feature type="compositionally biased region" description="Basic and acidic residues" evidence="1">
    <location>
        <begin position="69"/>
        <end position="84"/>
    </location>
</feature>
<keyword evidence="5" id="KW-1185">Reference proteome</keyword>
<sequence>MQMNKWISVIALSLAATAAQAGSTTDAILGGAVGGAAGAAVGNAVGGRNGAIIGSAVGGATGVAITTKNQHEDRPAAPARDEGRRHHRHHHHDNGRHRGWDKHD</sequence>
<dbReference type="AlphaFoldDB" id="A0A838Y0L6"/>
<dbReference type="Proteomes" id="UP000545606">
    <property type="component" value="Unassembled WGS sequence"/>
</dbReference>
<feature type="chain" id="PRO_5032872400" description="Glycine zipper domain-containing protein" evidence="2">
    <location>
        <begin position="22"/>
        <end position="104"/>
    </location>
</feature>
<comment type="caution">
    <text evidence="4">The sequence shown here is derived from an EMBL/GenBank/DDBJ whole genome shotgun (WGS) entry which is preliminary data.</text>
</comment>
<dbReference type="Pfam" id="PF13488">
    <property type="entry name" value="Gly-zipper_Omp"/>
    <property type="match status" value="1"/>
</dbReference>
<evidence type="ECO:0000256" key="1">
    <source>
        <dbReference type="SAM" id="MobiDB-lite"/>
    </source>
</evidence>
<evidence type="ECO:0000256" key="2">
    <source>
        <dbReference type="SAM" id="SignalP"/>
    </source>
</evidence>
<feature type="domain" description="Glycine zipper" evidence="3">
    <location>
        <begin position="30"/>
        <end position="66"/>
    </location>
</feature>
<proteinExistence type="predicted"/>
<keyword evidence="2" id="KW-0732">Signal</keyword>